<proteinExistence type="predicted"/>
<accession>A0A2U2JDU7</accession>
<name>A0A2U2JDU7_9FLAO</name>
<dbReference type="PROSITE" id="PS51257">
    <property type="entry name" value="PROKAR_LIPOPROTEIN"/>
    <property type="match status" value="1"/>
</dbReference>
<gene>
    <name evidence="1" type="ORF">DIS07_01485</name>
</gene>
<evidence type="ECO:0000313" key="1">
    <source>
        <dbReference type="EMBL" id="PWG06533.1"/>
    </source>
</evidence>
<dbReference type="AlphaFoldDB" id="A0A2U2JDU7"/>
<organism evidence="1 2">
    <name type="scientific">Polaribacter aquimarinus</name>
    <dbReference type="NCBI Taxonomy" id="2100726"/>
    <lineage>
        <taxon>Bacteria</taxon>
        <taxon>Pseudomonadati</taxon>
        <taxon>Bacteroidota</taxon>
        <taxon>Flavobacteriia</taxon>
        <taxon>Flavobacteriales</taxon>
        <taxon>Flavobacteriaceae</taxon>
    </lineage>
</organism>
<dbReference type="RefSeq" id="WP_109403441.1">
    <property type="nucleotide sequence ID" value="NZ_QFFG01000001.1"/>
</dbReference>
<comment type="caution">
    <text evidence="1">The sequence shown here is derived from an EMBL/GenBank/DDBJ whole genome shotgun (WGS) entry which is preliminary data.</text>
</comment>
<reference evidence="1 2" key="1">
    <citation type="submission" date="2018-05" db="EMBL/GenBank/DDBJ databases">
        <title>Polaribacter aquimarinus sp. nov., isolated from sediment in a sediment of sea.</title>
        <authorList>
            <person name="Lu D."/>
        </authorList>
    </citation>
    <scope>NUCLEOTIDE SEQUENCE [LARGE SCALE GENOMIC DNA]</scope>
    <source>
        <strain evidence="1 2">ZY113</strain>
    </source>
</reference>
<evidence type="ECO:0000313" key="2">
    <source>
        <dbReference type="Proteomes" id="UP000245670"/>
    </source>
</evidence>
<dbReference type="EMBL" id="QFFG01000001">
    <property type="protein sequence ID" value="PWG06533.1"/>
    <property type="molecule type" value="Genomic_DNA"/>
</dbReference>
<keyword evidence="2" id="KW-1185">Reference proteome</keyword>
<sequence length="287" mass="30816">MKFIKSIIYISICLLTISCDVELDSEVVIPKTNNITSELSVAGDHFGPGITVPVTVTLSQTFSKKVNVTVSATSKEATTTNATFTVNPGDTSVTGNLSLPATSNPLAGYAPKEAFVTVKVAGLAVMDEETDDKGVVSLVNDPNDTTTMTSNEVSLDYYTQLPPVSGAGSFVYLLDWDDPSEFDIDLQVIDAGFTSIFESSASGDRYESDFFNNSHPDGDYDFYFRIYTNDQSTTTSRDISYVLFTTQPDGTRNIYKGIIPAGTATGGARIDFATLTAAGDAYTFVID</sequence>
<dbReference type="OrthoDB" id="1446930at2"/>
<dbReference type="Proteomes" id="UP000245670">
    <property type="component" value="Unassembled WGS sequence"/>
</dbReference>
<protein>
    <submittedName>
        <fullName evidence="1">Uncharacterized protein</fullName>
    </submittedName>
</protein>